<dbReference type="EMBL" id="QYTW02000001">
    <property type="protein sequence ID" value="RST61640.1"/>
    <property type="molecule type" value="Genomic_DNA"/>
</dbReference>
<reference evidence="5 8" key="2">
    <citation type="submission" date="2021-03" db="EMBL/GenBank/DDBJ databases">
        <title>Antimicrobial resistance genes in bacteria isolated from Japanese honey, and their potential for conferring macrolide and lincosamide resistance in the American foulbrood pathogen Paenibacillus larvae.</title>
        <authorList>
            <person name="Okamoto M."/>
            <person name="Kumagai M."/>
            <person name="Kanamori H."/>
            <person name="Takamatsu D."/>
        </authorList>
    </citation>
    <scope>NUCLEOTIDE SEQUENCE [LARGE SCALE GENOMIC DNA]</scope>
    <source>
        <strain evidence="5 8">J6TS1</strain>
    </source>
</reference>
<dbReference type="PANTHER" id="PTHR34703">
    <property type="entry name" value="ANTIPORTER SUBUNIT MNHG2-RELATED"/>
    <property type="match status" value="1"/>
</dbReference>
<protein>
    <submittedName>
        <fullName evidence="5">Na(+)/H(+) antiporter subunit G1</fullName>
    </submittedName>
    <submittedName>
        <fullName evidence="6">Na+/H+ antiporter subunit G</fullName>
    </submittedName>
</protein>
<dbReference type="NCBIfam" id="NF009314">
    <property type="entry name" value="PRK12674.1-2"/>
    <property type="match status" value="1"/>
</dbReference>
<evidence type="ECO:0000313" key="7">
    <source>
        <dbReference type="Proteomes" id="UP000287296"/>
    </source>
</evidence>
<dbReference type="EMBL" id="BORJ01000008">
    <property type="protein sequence ID" value="GIN97204.1"/>
    <property type="molecule type" value="Genomic_DNA"/>
</dbReference>
<comment type="subcellular location">
    <subcellularLocation>
        <location evidence="1">Membrane</location>
        <topology evidence="1">Multi-pass membrane protein</topology>
    </subcellularLocation>
</comment>
<feature type="transmembrane region" description="Helical" evidence="4">
    <location>
        <begin position="45"/>
        <end position="63"/>
    </location>
</feature>
<dbReference type="InterPro" id="IPR005133">
    <property type="entry name" value="PhaG_MnhG_YufB"/>
</dbReference>
<keyword evidence="4" id="KW-0472">Membrane</keyword>
<proteinExistence type="inferred from homology"/>
<evidence type="ECO:0000313" key="6">
    <source>
        <dbReference type="EMBL" id="RST61640.1"/>
    </source>
</evidence>
<keyword evidence="3" id="KW-0050">Antiport</keyword>
<evidence type="ECO:0000313" key="5">
    <source>
        <dbReference type="EMBL" id="GIN97204.1"/>
    </source>
</evidence>
<reference evidence="6 7" key="1">
    <citation type="submission" date="2018-12" db="EMBL/GenBank/DDBJ databases">
        <authorList>
            <person name="Sun L."/>
            <person name="Chen Z."/>
        </authorList>
    </citation>
    <scope>NUCLEOTIDE SEQUENCE [LARGE SCALE GENOMIC DNA]</scope>
    <source>
        <strain evidence="6 7">LMG 29736</strain>
    </source>
</reference>
<dbReference type="Proteomes" id="UP000680670">
    <property type="component" value="Unassembled WGS sequence"/>
</dbReference>
<feature type="transmembrane region" description="Helical" evidence="4">
    <location>
        <begin position="69"/>
        <end position="91"/>
    </location>
</feature>
<evidence type="ECO:0000313" key="8">
    <source>
        <dbReference type="Proteomes" id="UP000680670"/>
    </source>
</evidence>
<keyword evidence="4" id="KW-0812">Transmembrane</keyword>
<dbReference type="Proteomes" id="UP000287296">
    <property type="component" value="Unassembled WGS sequence"/>
</dbReference>
<dbReference type="PANTHER" id="PTHR34703:SF1">
    <property type="entry name" value="ANTIPORTER SUBUNIT MNHG2-RELATED"/>
    <property type="match status" value="1"/>
</dbReference>
<comment type="caution">
    <text evidence="6">The sequence shown here is derived from an EMBL/GenBank/DDBJ whole genome shotgun (WGS) entry which is preliminary data.</text>
</comment>
<dbReference type="RefSeq" id="WP_120115765.1">
    <property type="nucleotide sequence ID" value="NZ_BORI01000013.1"/>
</dbReference>
<organism evidence="6 7">
    <name type="scientific">Siminovitchia terrae</name>
    <name type="common">Bacillus terrae</name>
    <dbReference type="NCBI Taxonomy" id="1914933"/>
    <lineage>
        <taxon>Bacteria</taxon>
        <taxon>Bacillati</taxon>
        <taxon>Bacillota</taxon>
        <taxon>Bacilli</taxon>
        <taxon>Bacillales</taxon>
        <taxon>Bacillaceae</taxon>
        <taxon>Siminovitchia</taxon>
    </lineage>
</organism>
<dbReference type="GO" id="GO:0015385">
    <property type="term" value="F:sodium:proton antiporter activity"/>
    <property type="evidence" value="ECO:0007669"/>
    <property type="project" value="TreeGrafter"/>
</dbReference>
<gene>
    <name evidence="5" type="primary">mnhG1</name>
    <name evidence="6" type="ORF">D5F11_001820</name>
    <name evidence="5" type="ORF">J6TS1_30740</name>
</gene>
<dbReference type="NCBIfam" id="TIGR01300">
    <property type="entry name" value="CPA3_mnhG_phaG"/>
    <property type="match status" value="1"/>
</dbReference>
<comment type="similarity">
    <text evidence="2">Belongs to the CPA3 antiporters (TC 2.A.63) subunit G family.</text>
</comment>
<feature type="transmembrane region" description="Helical" evidence="4">
    <location>
        <begin position="12"/>
        <end position="33"/>
    </location>
</feature>
<evidence type="ECO:0000256" key="4">
    <source>
        <dbReference type="SAM" id="Phobius"/>
    </source>
</evidence>
<keyword evidence="4" id="KW-1133">Transmembrane helix</keyword>
<sequence>MNVSEIDEFIGALLILIGGIISVISATGIIRFPDVYTRAHAATKSTTLGVLLSLVGAFIYIWLTENYISVRLMLGIVFVFITAPVSGHLIIRAAYRSKVNMTEDTVEDELKKVLDNQTEVH</sequence>
<keyword evidence="8" id="KW-1185">Reference proteome</keyword>
<dbReference type="OrthoDB" id="9806575at2"/>
<evidence type="ECO:0000256" key="3">
    <source>
        <dbReference type="ARBA" id="ARBA00022449"/>
    </source>
</evidence>
<accession>A0A429XDX2</accession>
<dbReference type="AlphaFoldDB" id="A0A429XDX2"/>
<evidence type="ECO:0000256" key="2">
    <source>
        <dbReference type="ARBA" id="ARBA00008404"/>
    </source>
</evidence>
<dbReference type="Pfam" id="PF03334">
    <property type="entry name" value="PhaG_MnhG_YufB"/>
    <property type="match status" value="1"/>
</dbReference>
<keyword evidence="3" id="KW-0813">Transport</keyword>
<evidence type="ECO:0000256" key="1">
    <source>
        <dbReference type="ARBA" id="ARBA00004141"/>
    </source>
</evidence>
<name>A0A429XDX2_SIMTE</name>
<dbReference type="NCBIfam" id="NF009236">
    <property type="entry name" value="PRK12586.1"/>
    <property type="match status" value="1"/>
</dbReference>
<dbReference type="GO" id="GO:0016020">
    <property type="term" value="C:membrane"/>
    <property type="evidence" value="ECO:0007669"/>
    <property type="project" value="UniProtKB-SubCell"/>
</dbReference>